<name>A0A8H5LSK9_9AGAR</name>
<sequence>MYLIFSGDTRFTSTASPTPSTSQPCTLSLASPHLKSSESGVLVTATIHDYDFSDTSKVVALVIQALMGFKHLYDAKLVSIHLLAKPTEVGLKRPFKAVSAHPTDAVSLSPSSSRTYRPRL</sequence>
<dbReference type="GO" id="GO:0045047">
    <property type="term" value="P:protein targeting to ER"/>
    <property type="evidence" value="ECO:0007669"/>
    <property type="project" value="InterPro"/>
</dbReference>
<dbReference type="EMBL" id="JAACJP010000063">
    <property type="protein sequence ID" value="KAF5367869.1"/>
    <property type="molecule type" value="Genomic_DNA"/>
</dbReference>
<evidence type="ECO:0000256" key="1">
    <source>
        <dbReference type="SAM" id="MobiDB-lite"/>
    </source>
</evidence>
<dbReference type="AlphaFoldDB" id="A0A8H5LSK9"/>
<protein>
    <submittedName>
        <fullName evidence="2">Uncharacterized protein</fullName>
    </submittedName>
</protein>
<dbReference type="OrthoDB" id="18139at2759"/>
<dbReference type="Proteomes" id="UP000565441">
    <property type="component" value="Unassembled WGS sequence"/>
</dbReference>
<proteinExistence type="predicted"/>
<evidence type="ECO:0000313" key="3">
    <source>
        <dbReference type="Proteomes" id="UP000565441"/>
    </source>
</evidence>
<dbReference type="Pfam" id="PF10032">
    <property type="entry name" value="Pho88"/>
    <property type="match status" value="1"/>
</dbReference>
<feature type="region of interest" description="Disordered" evidence="1">
    <location>
        <begin position="1"/>
        <end position="24"/>
    </location>
</feature>
<accession>A0A8H5LSK9</accession>
<dbReference type="InterPro" id="IPR012098">
    <property type="entry name" value="SND3_fun"/>
</dbReference>
<organism evidence="2 3">
    <name type="scientific">Tricholomella constricta</name>
    <dbReference type="NCBI Taxonomy" id="117010"/>
    <lineage>
        <taxon>Eukaryota</taxon>
        <taxon>Fungi</taxon>
        <taxon>Dikarya</taxon>
        <taxon>Basidiomycota</taxon>
        <taxon>Agaricomycotina</taxon>
        <taxon>Agaricomycetes</taxon>
        <taxon>Agaricomycetidae</taxon>
        <taxon>Agaricales</taxon>
        <taxon>Tricholomatineae</taxon>
        <taxon>Lyophyllaceae</taxon>
        <taxon>Tricholomella</taxon>
    </lineage>
</organism>
<reference evidence="2 3" key="1">
    <citation type="journal article" date="2020" name="ISME J.">
        <title>Uncovering the hidden diversity of litter-decomposition mechanisms in mushroom-forming fungi.</title>
        <authorList>
            <person name="Floudas D."/>
            <person name="Bentzer J."/>
            <person name="Ahren D."/>
            <person name="Johansson T."/>
            <person name="Persson P."/>
            <person name="Tunlid A."/>
        </authorList>
    </citation>
    <scope>NUCLEOTIDE SEQUENCE [LARGE SCALE GENOMIC DNA]</scope>
    <source>
        <strain evidence="2 3">CBS 661.87</strain>
    </source>
</reference>
<evidence type="ECO:0000313" key="2">
    <source>
        <dbReference type="EMBL" id="KAF5367869.1"/>
    </source>
</evidence>
<keyword evidence="3" id="KW-1185">Reference proteome</keyword>
<feature type="compositionally biased region" description="Low complexity" evidence="1">
    <location>
        <begin position="12"/>
        <end position="24"/>
    </location>
</feature>
<comment type="caution">
    <text evidence="2">The sequence shown here is derived from an EMBL/GenBank/DDBJ whole genome shotgun (WGS) entry which is preliminary data.</text>
</comment>
<gene>
    <name evidence="2" type="ORF">D9615_010470</name>
</gene>
<dbReference type="GO" id="GO:0005783">
    <property type="term" value="C:endoplasmic reticulum"/>
    <property type="evidence" value="ECO:0007669"/>
    <property type="project" value="InterPro"/>
</dbReference>